<dbReference type="PROSITE" id="PS50005">
    <property type="entry name" value="TPR"/>
    <property type="match status" value="2"/>
</dbReference>
<dbReference type="Pfam" id="PF14559">
    <property type="entry name" value="TPR_19"/>
    <property type="match status" value="2"/>
</dbReference>
<dbReference type="AlphaFoldDB" id="A0A098EMS9"/>
<evidence type="ECO:0000313" key="4">
    <source>
        <dbReference type="EMBL" id="CEG22606.1"/>
    </source>
</evidence>
<dbReference type="PANTHER" id="PTHR45586:SF1">
    <property type="entry name" value="LIPOPOLYSACCHARIDE ASSEMBLY PROTEIN B"/>
    <property type="match status" value="1"/>
</dbReference>
<proteinExistence type="predicted"/>
<name>A0A098EMS9_9BACL</name>
<keyword evidence="5" id="KW-1185">Reference proteome</keyword>
<dbReference type="Proteomes" id="UP000043699">
    <property type="component" value="Unassembled WGS sequence"/>
</dbReference>
<gene>
    <name evidence="4" type="ORF">BN1080_01537</name>
</gene>
<sequence>MKLKRIGDCMASIEEIRKAVELGDPDSVNNLLEAYLLSGDPDEQYGLAEWLAEIGYVEEAIKVLEHLQYIFPEEGQLKIDRANLLIEIDREDEALNSLMEVSKDDELYPQALVTLADLFQLQGLLEAAENRLNEAIDLLPDEPLLMQAKAELLLDSGRYLESAKIYQDLKDQQVEIEGVDLSERLAEVYSAGAAYEEALPHYDAALKQQVQPDVLYRAAFAAFQTKQYERAVRQLNELLEIDPDYFSAYLLRAQSYNLAEDYEAAYKAVLEGIARDEFGKELYLFAGKLAMKLGHTEDGVQYLREAIALDPEYMEAIYTLVSYFHAEEMDEEVLELAENVIANEDDWAGIYPMLAESYERTEQFEQAAAYYEKAYPAFQDDPNFLEKFARFLIEEGKRERALEIIKELQVLEPENPEWFDWQQSFE</sequence>
<keyword evidence="2 3" id="KW-0802">TPR repeat</keyword>
<dbReference type="SMART" id="SM00028">
    <property type="entry name" value="TPR"/>
    <property type="match status" value="6"/>
</dbReference>
<keyword evidence="1" id="KW-0677">Repeat</keyword>
<protein>
    <submittedName>
        <fullName evidence="4">Tetratricopeptide repeat protein</fullName>
    </submittedName>
</protein>
<feature type="repeat" description="TPR" evidence="3">
    <location>
        <begin position="212"/>
        <end position="245"/>
    </location>
</feature>
<dbReference type="STRING" id="1499687.BN1080_01537"/>
<organism evidence="4 5">
    <name type="scientific">Planococcus massiliensis</name>
    <dbReference type="NCBI Taxonomy" id="1499687"/>
    <lineage>
        <taxon>Bacteria</taxon>
        <taxon>Bacillati</taxon>
        <taxon>Bacillota</taxon>
        <taxon>Bacilli</taxon>
        <taxon>Bacillales</taxon>
        <taxon>Caryophanaceae</taxon>
        <taxon>Planococcus</taxon>
    </lineage>
</organism>
<evidence type="ECO:0000256" key="1">
    <source>
        <dbReference type="ARBA" id="ARBA00022737"/>
    </source>
</evidence>
<accession>A0A098EMS9</accession>
<dbReference type="InterPro" id="IPR051012">
    <property type="entry name" value="CellSynth/LPSAsmb/PSIAsmb"/>
</dbReference>
<dbReference type="PANTHER" id="PTHR45586">
    <property type="entry name" value="TPR REPEAT-CONTAINING PROTEIN PA4667"/>
    <property type="match status" value="1"/>
</dbReference>
<dbReference type="Gene3D" id="1.25.40.10">
    <property type="entry name" value="Tetratricopeptide repeat domain"/>
    <property type="match status" value="3"/>
</dbReference>
<dbReference type="InterPro" id="IPR011990">
    <property type="entry name" value="TPR-like_helical_dom_sf"/>
</dbReference>
<dbReference type="Pfam" id="PF13181">
    <property type="entry name" value="TPR_8"/>
    <property type="match status" value="1"/>
</dbReference>
<evidence type="ECO:0000256" key="3">
    <source>
        <dbReference type="PROSITE-ProRule" id="PRU00339"/>
    </source>
</evidence>
<dbReference type="SUPFAM" id="SSF48452">
    <property type="entry name" value="TPR-like"/>
    <property type="match status" value="2"/>
</dbReference>
<dbReference type="EMBL" id="CCXS01000001">
    <property type="protein sequence ID" value="CEG22606.1"/>
    <property type="molecule type" value="Genomic_DNA"/>
</dbReference>
<evidence type="ECO:0000313" key="5">
    <source>
        <dbReference type="Proteomes" id="UP000043699"/>
    </source>
</evidence>
<reference evidence="4 5" key="1">
    <citation type="submission" date="2014-09" db="EMBL/GenBank/DDBJ databases">
        <authorList>
            <person name="Urmite Genomes Urmite Genomes"/>
        </authorList>
    </citation>
    <scope>NUCLEOTIDE SEQUENCE [LARGE SCALE GENOMIC DNA]</scope>
    <source>
        <strain evidence="4 5">ES2</strain>
    </source>
</reference>
<dbReference type="InterPro" id="IPR019734">
    <property type="entry name" value="TPR_rpt"/>
</dbReference>
<evidence type="ECO:0000256" key="2">
    <source>
        <dbReference type="ARBA" id="ARBA00022803"/>
    </source>
</evidence>
<feature type="repeat" description="TPR" evidence="3">
    <location>
        <begin position="280"/>
        <end position="313"/>
    </location>
</feature>